<dbReference type="PROSITE" id="PS00217">
    <property type="entry name" value="SUGAR_TRANSPORT_2"/>
    <property type="match status" value="1"/>
</dbReference>
<dbReference type="Pfam" id="PF07690">
    <property type="entry name" value="MFS_1"/>
    <property type="match status" value="1"/>
</dbReference>
<dbReference type="InterPro" id="IPR011701">
    <property type="entry name" value="MFS"/>
</dbReference>
<feature type="transmembrane region" description="Helical" evidence="9">
    <location>
        <begin position="29"/>
        <end position="50"/>
    </location>
</feature>
<name>A0A918UAJ2_9NEIS</name>
<feature type="transmembrane region" description="Helical" evidence="9">
    <location>
        <begin position="70"/>
        <end position="90"/>
    </location>
</feature>
<dbReference type="EMBL" id="BMYX01000011">
    <property type="protein sequence ID" value="GGY17660.1"/>
    <property type="molecule type" value="Genomic_DNA"/>
</dbReference>
<evidence type="ECO:0000256" key="8">
    <source>
        <dbReference type="ARBA" id="ARBA00023136"/>
    </source>
</evidence>
<comment type="caution">
    <text evidence="11">The sequence shown here is derived from an EMBL/GenBank/DDBJ whole genome shotgun (WGS) entry which is preliminary data.</text>
</comment>
<feature type="transmembrane region" description="Helical" evidence="9">
    <location>
        <begin position="132"/>
        <end position="155"/>
    </location>
</feature>
<feature type="transmembrane region" description="Helical" evidence="9">
    <location>
        <begin position="412"/>
        <end position="429"/>
    </location>
</feature>
<evidence type="ECO:0000256" key="4">
    <source>
        <dbReference type="ARBA" id="ARBA00022475"/>
    </source>
</evidence>
<dbReference type="RefSeq" id="WP_189534127.1">
    <property type="nucleotide sequence ID" value="NZ_BMYX01000011.1"/>
</dbReference>
<sequence>MAYGVMGDHSPSDTFSDPSGARGEWAARVLGYASLGGALEFYNFIIFVFFAREIGQLFFPVGIPPWLRDLQVYGLFAAGYLARPLGGLVMAHFGDRRGRKGVFILSLLLMAAPTLAIGLLPTYAQIGASAPLALLALRLVQGVAVGGEVPGGWIFVAEHVPAWRRGFACGVMSAALALGILVASLITTLIGSAFDRAEVLDGVWRVPFLLGGVFGLLAVLLRRRLVETPVFLDLSGSLATENGLPLGKALTLGKRASAESMVLTWLLASFILTVILILPGALQERFAAEPASALLGNSLAILCLIAGSMCAGMVADRHGTDVALLGGAACLGACQLWLFASLAPGEHLFFLPYALTGFFVGVTGAVPSAMVERFPAAFRYSGISLAYNVAYAICAVATPLIVTALFDIGRMAVSAYLALVCLAVVWLSARRWRRKGRSTPKPAVS</sequence>
<feature type="domain" description="Major facilitator superfamily (MFS) profile" evidence="10">
    <location>
        <begin position="29"/>
        <end position="433"/>
    </location>
</feature>
<dbReference type="InterPro" id="IPR020846">
    <property type="entry name" value="MFS_dom"/>
</dbReference>
<dbReference type="InterPro" id="IPR036259">
    <property type="entry name" value="MFS_trans_sf"/>
</dbReference>
<evidence type="ECO:0000313" key="11">
    <source>
        <dbReference type="EMBL" id="GGY17660.1"/>
    </source>
</evidence>
<keyword evidence="6" id="KW-0769">Symport</keyword>
<keyword evidence="3" id="KW-0813">Transport</keyword>
<dbReference type="PANTHER" id="PTHR43528:SF7">
    <property type="entry name" value="MFS TRANSPORTER"/>
    <property type="match status" value="1"/>
</dbReference>
<dbReference type="PANTHER" id="PTHR43528">
    <property type="entry name" value="ALPHA-KETOGLUTARATE PERMEASE"/>
    <property type="match status" value="1"/>
</dbReference>
<evidence type="ECO:0000256" key="6">
    <source>
        <dbReference type="ARBA" id="ARBA00022847"/>
    </source>
</evidence>
<comment type="similarity">
    <text evidence="2">Belongs to the major facilitator superfamily. Metabolite:H+ Symporter (MHS) family (TC 2.A.1.6) family.</text>
</comment>
<keyword evidence="12" id="KW-1185">Reference proteome</keyword>
<feature type="transmembrane region" description="Helical" evidence="9">
    <location>
        <begin position="383"/>
        <end position="406"/>
    </location>
</feature>
<feature type="transmembrane region" description="Helical" evidence="9">
    <location>
        <begin position="294"/>
        <end position="315"/>
    </location>
</feature>
<comment type="subcellular location">
    <subcellularLocation>
        <location evidence="1">Cell membrane</location>
        <topology evidence="1">Multi-pass membrane protein</topology>
    </subcellularLocation>
</comment>
<evidence type="ECO:0000313" key="12">
    <source>
        <dbReference type="Proteomes" id="UP000645257"/>
    </source>
</evidence>
<dbReference type="AlphaFoldDB" id="A0A918UAJ2"/>
<dbReference type="SUPFAM" id="SSF103473">
    <property type="entry name" value="MFS general substrate transporter"/>
    <property type="match status" value="1"/>
</dbReference>
<dbReference type="Gene3D" id="1.20.1250.20">
    <property type="entry name" value="MFS general substrate transporter like domains"/>
    <property type="match status" value="2"/>
</dbReference>
<keyword evidence="7 9" id="KW-1133">Transmembrane helix</keyword>
<feature type="transmembrane region" description="Helical" evidence="9">
    <location>
        <begin position="167"/>
        <end position="190"/>
    </location>
</feature>
<organism evidence="11 12">
    <name type="scientific">Paludibacterium paludis</name>
    <dbReference type="NCBI Taxonomy" id="1225769"/>
    <lineage>
        <taxon>Bacteria</taxon>
        <taxon>Pseudomonadati</taxon>
        <taxon>Pseudomonadota</taxon>
        <taxon>Betaproteobacteria</taxon>
        <taxon>Neisseriales</taxon>
        <taxon>Chromobacteriaceae</taxon>
        <taxon>Paludibacterium</taxon>
    </lineage>
</organism>
<evidence type="ECO:0000256" key="9">
    <source>
        <dbReference type="SAM" id="Phobius"/>
    </source>
</evidence>
<dbReference type="PROSITE" id="PS50850">
    <property type="entry name" value="MFS"/>
    <property type="match status" value="1"/>
</dbReference>
<dbReference type="Proteomes" id="UP000645257">
    <property type="component" value="Unassembled WGS sequence"/>
</dbReference>
<evidence type="ECO:0000259" key="10">
    <source>
        <dbReference type="PROSITE" id="PS50850"/>
    </source>
</evidence>
<evidence type="ECO:0000256" key="1">
    <source>
        <dbReference type="ARBA" id="ARBA00004651"/>
    </source>
</evidence>
<keyword evidence="8 9" id="KW-0472">Membrane</keyword>
<feature type="transmembrane region" description="Helical" evidence="9">
    <location>
        <begin position="102"/>
        <end position="126"/>
    </location>
</feature>
<feature type="transmembrane region" description="Helical" evidence="9">
    <location>
        <begin position="262"/>
        <end position="282"/>
    </location>
</feature>
<reference evidence="11" key="1">
    <citation type="journal article" date="2014" name="Int. J. Syst. Evol. Microbiol.">
        <title>Complete genome sequence of Corynebacterium casei LMG S-19264T (=DSM 44701T), isolated from a smear-ripened cheese.</title>
        <authorList>
            <consortium name="US DOE Joint Genome Institute (JGI-PGF)"/>
            <person name="Walter F."/>
            <person name="Albersmeier A."/>
            <person name="Kalinowski J."/>
            <person name="Ruckert C."/>
        </authorList>
    </citation>
    <scope>NUCLEOTIDE SEQUENCE</scope>
    <source>
        <strain evidence="11">KCTC 32182</strain>
    </source>
</reference>
<evidence type="ECO:0000256" key="2">
    <source>
        <dbReference type="ARBA" id="ARBA00008240"/>
    </source>
</evidence>
<dbReference type="InterPro" id="IPR051084">
    <property type="entry name" value="H+-coupled_symporters"/>
</dbReference>
<reference evidence="11" key="2">
    <citation type="submission" date="2020-09" db="EMBL/GenBank/DDBJ databases">
        <authorList>
            <person name="Sun Q."/>
            <person name="Kim S."/>
        </authorList>
    </citation>
    <scope>NUCLEOTIDE SEQUENCE</scope>
    <source>
        <strain evidence="11">KCTC 32182</strain>
    </source>
</reference>
<evidence type="ECO:0000256" key="7">
    <source>
        <dbReference type="ARBA" id="ARBA00022989"/>
    </source>
</evidence>
<accession>A0A918UAJ2</accession>
<dbReference type="GO" id="GO:0015293">
    <property type="term" value="F:symporter activity"/>
    <property type="evidence" value="ECO:0007669"/>
    <property type="project" value="UniProtKB-KW"/>
</dbReference>
<proteinExistence type="inferred from homology"/>
<feature type="transmembrane region" description="Helical" evidence="9">
    <location>
        <begin position="202"/>
        <end position="221"/>
    </location>
</feature>
<keyword evidence="4" id="KW-1003">Cell membrane</keyword>
<feature type="transmembrane region" description="Helical" evidence="9">
    <location>
        <begin position="349"/>
        <end position="371"/>
    </location>
</feature>
<feature type="transmembrane region" description="Helical" evidence="9">
    <location>
        <begin position="322"/>
        <end position="343"/>
    </location>
</feature>
<keyword evidence="5 9" id="KW-0812">Transmembrane</keyword>
<dbReference type="InterPro" id="IPR005829">
    <property type="entry name" value="Sugar_transporter_CS"/>
</dbReference>
<evidence type="ECO:0000256" key="5">
    <source>
        <dbReference type="ARBA" id="ARBA00022692"/>
    </source>
</evidence>
<evidence type="ECO:0000256" key="3">
    <source>
        <dbReference type="ARBA" id="ARBA00022448"/>
    </source>
</evidence>
<gene>
    <name evidence="11" type="ORF">GCM10011289_21450</name>
</gene>
<dbReference type="GO" id="GO:0005886">
    <property type="term" value="C:plasma membrane"/>
    <property type="evidence" value="ECO:0007669"/>
    <property type="project" value="UniProtKB-SubCell"/>
</dbReference>
<protein>
    <submittedName>
        <fullName evidence="11">MFS transporter</fullName>
    </submittedName>
</protein>